<dbReference type="InterPro" id="IPR036388">
    <property type="entry name" value="WH-like_DNA-bd_sf"/>
</dbReference>
<dbReference type="Pfam" id="PF04545">
    <property type="entry name" value="Sigma70_r4"/>
    <property type="match status" value="1"/>
</dbReference>
<dbReference type="InterPro" id="IPR007630">
    <property type="entry name" value="RNA_pol_sigma70_r4"/>
</dbReference>
<sequence>MTSSVSASTPTTARVSPAPRGRHPHDDAPDTAEAFRRLARLPDGASKERLRQQIATDWLPMAHRLAGRYRNRGESLDDLRQVAALGLVKAVSRYDPARGTAFESYAVPTIDGEIKRHFRDCMWSVHVPRRVQALRARVRVAHQELMQSRPGREPTAAEIAAHAGLTEQEVADGQEALDSFSSLSLDAQCRQPVDTGPMSLADTLGAPDPALDVVLDREAVKPQLCRLPERERHILYLRFFRGMTQSMIADQLGISQMHVSRLISRSCSAIRAEIAGADRAADLVESEEGNEGGSRAVREAADEPGTQPPEAIGTRAHRRAA</sequence>
<dbReference type="GO" id="GO:0003677">
    <property type="term" value="F:DNA binding"/>
    <property type="evidence" value="ECO:0007669"/>
    <property type="project" value="UniProtKB-KW"/>
</dbReference>
<name>A0A1H6D4Y3_9ACTN</name>
<protein>
    <submittedName>
        <fullName evidence="9">RNA polymerase sigma-B factor</fullName>
    </submittedName>
</protein>
<dbReference type="InterPro" id="IPR007627">
    <property type="entry name" value="RNA_pol_sigma70_r2"/>
</dbReference>
<gene>
    <name evidence="9" type="ORF">SAMN05216223_111209</name>
</gene>
<keyword evidence="3" id="KW-0238">DNA-binding</keyword>
<evidence type="ECO:0000313" key="9">
    <source>
        <dbReference type="EMBL" id="SEG79835.1"/>
    </source>
</evidence>
<dbReference type="InterPro" id="IPR013324">
    <property type="entry name" value="RNA_pol_sigma_r3/r4-like"/>
</dbReference>
<dbReference type="NCBIfam" id="TIGR02937">
    <property type="entry name" value="sigma70-ECF"/>
    <property type="match status" value="1"/>
</dbReference>
<evidence type="ECO:0000256" key="1">
    <source>
        <dbReference type="ARBA" id="ARBA00023015"/>
    </source>
</evidence>
<organism evidence="9 10">
    <name type="scientific">Actinacidiphila yanglinensis</name>
    <dbReference type="NCBI Taxonomy" id="310779"/>
    <lineage>
        <taxon>Bacteria</taxon>
        <taxon>Bacillati</taxon>
        <taxon>Actinomycetota</taxon>
        <taxon>Actinomycetes</taxon>
        <taxon>Kitasatosporales</taxon>
        <taxon>Streptomycetaceae</taxon>
        <taxon>Actinacidiphila</taxon>
    </lineage>
</organism>
<keyword evidence="4" id="KW-0804">Transcription</keyword>
<reference evidence="9 10" key="1">
    <citation type="submission" date="2016-10" db="EMBL/GenBank/DDBJ databases">
        <authorList>
            <person name="de Groot N.N."/>
        </authorList>
    </citation>
    <scope>NUCLEOTIDE SEQUENCE [LARGE SCALE GENOMIC DNA]</scope>
    <source>
        <strain evidence="9 10">CGMCC 4.2023</strain>
    </source>
</reference>
<evidence type="ECO:0000259" key="8">
    <source>
        <dbReference type="Pfam" id="PF04545"/>
    </source>
</evidence>
<dbReference type="PANTHER" id="PTHR30385:SF4">
    <property type="entry name" value="RNA POLYMERASE SIGMA-E FACTOR"/>
    <property type="match status" value="1"/>
</dbReference>
<evidence type="ECO:0000259" key="7">
    <source>
        <dbReference type="Pfam" id="PF04542"/>
    </source>
</evidence>
<dbReference type="OrthoDB" id="9804285at2"/>
<dbReference type="SUPFAM" id="SSF88659">
    <property type="entry name" value="Sigma3 and sigma4 domains of RNA polymerase sigma factors"/>
    <property type="match status" value="2"/>
</dbReference>
<keyword evidence="10" id="KW-1185">Reference proteome</keyword>
<dbReference type="Gene3D" id="1.20.120.1810">
    <property type="match status" value="1"/>
</dbReference>
<dbReference type="Pfam" id="PF04539">
    <property type="entry name" value="Sigma70_r3"/>
    <property type="match status" value="1"/>
</dbReference>
<feature type="domain" description="RNA polymerase sigma-70 region 2" evidence="7">
    <location>
        <begin position="57"/>
        <end position="120"/>
    </location>
</feature>
<dbReference type="InterPro" id="IPR007624">
    <property type="entry name" value="RNA_pol_sigma70_r3"/>
</dbReference>
<feature type="region of interest" description="Disordered" evidence="5">
    <location>
        <begin position="281"/>
        <end position="321"/>
    </location>
</feature>
<evidence type="ECO:0000256" key="5">
    <source>
        <dbReference type="SAM" id="MobiDB-lite"/>
    </source>
</evidence>
<dbReference type="AlphaFoldDB" id="A0A1H6D4Y3"/>
<feature type="domain" description="RNA polymerase sigma-70 region 4" evidence="8">
    <location>
        <begin position="226"/>
        <end position="271"/>
    </location>
</feature>
<dbReference type="Gene3D" id="1.10.10.10">
    <property type="entry name" value="Winged helix-like DNA-binding domain superfamily/Winged helix DNA-binding domain"/>
    <property type="match status" value="2"/>
</dbReference>
<dbReference type="InterPro" id="IPR013325">
    <property type="entry name" value="RNA_pol_sigma_r2"/>
</dbReference>
<proteinExistence type="predicted"/>
<dbReference type="InterPro" id="IPR014322">
    <property type="entry name" value="RNA_pol_sigma-B/F/G"/>
</dbReference>
<dbReference type="SUPFAM" id="SSF88946">
    <property type="entry name" value="Sigma2 domain of RNA polymerase sigma factors"/>
    <property type="match status" value="1"/>
</dbReference>
<dbReference type="PANTHER" id="PTHR30385">
    <property type="entry name" value="SIGMA FACTOR F FLAGELLAR"/>
    <property type="match status" value="1"/>
</dbReference>
<dbReference type="InterPro" id="IPR000943">
    <property type="entry name" value="RNA_pol_sigma70"/>
</dbReference>
<dbReference type="PRINTS" id="PR00046">
    <property type="entry name" value="SIGMA70FCT"/>
</dbReference>
<evidence type="ECO:0000313" key="10">
    <source>
        <dbReference type="Proteomes" id="UP000236754"/>
    </source>
</evidence>
<dbReference type="Pfam" id="PF04542">
    <property type="entry name" value="Sigma70_r2"/>
    <property type="match status" value="1"/>
</dbReference>
<evidence type="ECO:0000256" key="2">
    <source>
        <dbReference type="ARBA" id="ARBA00023082"/>
    </source>
</evidence>
<keyword evidence="1" id="KW-0805">Transcription regulation</keyword>
<feature type="compositionally biased region" description="Low complexity" evidence="5">
    <location>
        <begin position="1"/>
        <end position="19"/>
    </location>
</feature>
<feature type="domain" description="RNA polymerase sigma-70 region 3" evidence="6">
    <location>
        <begin position="141"/>
        <end position="190"/>
    </location>
</feature>
<dbReference type="GO" id="GO:0006352">
    <property type="term" value="P:DNA-templated transcription initiation"/>
    <property type="evidence" value="ECO:0007669"/>
    <property type="project" value="InterPro"/>
</dbReference>
<dbReference type="InterPro" id="IPR014284">
    <property type="entry name" value="RNA_pol_sigma-70_dom"/>
</dbReference>
<accession>A0A1H6D4Y3</accession>
<dbReference type="NCBIfam" id="TIGR02980">
    <property type="entry name" value="SigBFG"/>
    <property type="match status" value="1"/>
</dbReference>
<dbReference type="RefSeq" id="WP_103888246.1">
    <property type="nucleotide sequence ID" value="NZ_FNVU01000011.1"/>
</dbReference>
<keyword evidence="2" id="KW-0731">Sigma factor</keyword>
<dbReference type="CDD" id="cd06171">
    <property type="entry name" value="Sigma70_r4"/>
    <property type="match status" value="1"/>
</dbReference>
<evidence type="ECO:0000256" key="4">
    <source>
        <dbReference type="ARBA" id="ARBA00023163"/>
    </source>
</evidence>
<dbReference type="Proteomes" id="UP000236754">
    <property type="component" value="Unassembled WGS sequence"/>
</dbReference>
<evidence type="ECO:0000259" key="6">
    <source>
        <dbReference type="Pfam" id="PF04539"/>
    </source>
</evidence>
<evidence type="ECO:0000256" key="3">
    <source>
        <dbReference type="ARBA" id="ARBA00023125"/>
    </source>
</evidence>
<dbReference type="GO" id="GO:0016987">
    <property type="term" value="F:sigma factor activity"/>
    <property type="evidence" value="ECO:0007669"/>
    <property type="project" value="UniProtKB-KW"/>
</dbReference>
<feature type="region of interest" description="Disordered" evidence="5">
    <location>
        <begin position="1"/>
        <end position="30"/>
    </location>
</feature>
<dbReference type="EMBL" id="FNVU01000011">
    <property type="protein sequence ID" value="SEG79835.1"/>
    <property type="molecule type" value="Genomic_DNA"/>
</dbReference>